<keyword evidence="2" id="KW-1003">Cell membrane</keyword>
<proteinExistence type="predicted"/>
<keyword evidence="5 6" id="KW-0472">Membrane</keyword>
<dbReference type="GO" id="GO:0005886">
    <property type="term" value="C:plasma membrane"/>
    <property type="evidence" value="ECO:0007669"/>
    <property type="project" value="UniProtKB-SubCell"/>
</dbReference>
<feature type="transmembrane region" description="Helical" evidence="6">
    <location>
        <begin position="291"/>
        <end position="312"/>
    </location>
</feature>
<reference evidence="7 8" key="1">
    <citation type="submission" date="2017-07" db="EMBL/GenBank/DDBJ databases">
        <title>Tetzosporium hominis gen.nov. sp.nov.</title>
        <authorList>
            <person name="Tetz G."/>
            <person name="Tetz V."/>
        </authorList>
    </citation>
    <scope>NUCLEOTIDE SEQUENCE [LARGE SCALE GENOMIC DNA]</scope>
    <source>
        <strain evidence="7 8">VT-49</strain>
    </source>
</reference>
<dbReference type="OrthoDB" id="3249502at2"/>
<feature type="transmembrane region" description="Helical" evidence="6">
    <location>
        <begin position="324"/>
        <end position="344"/>
    </location>
</feature>
<evidence type="ECO:0000313" key="8">
    <source>
        <dbReference type="Proteomes" id="UP000217065"/>
    </source>
</evidence>
<dbReference type="RefSeq" id="WP_094944444.1">
    <property type="nucleotide sequence ID" value="NZ_NOKQ01000315.1"/>
</dbReference>
<dbReference type="InterPro" id="IPR002797">
    <property type="entry name" value="Polysacc_synth"/>
</dbReference>
<keyword evidence="8" id="KW-1185">Reference proteome</keyword>
<feature type="transmembrane region" description="Helical" evidence="6">
    <location>
        <begin position="227"/>
        <end position="246"/>
    </location>
</feature>
<feature type="transmembrane region" description="Helical" evidence="6">
    <location>
        <begin position="87"/>
        <end position="113"/>
    </location>
</feature>
<organism evidence="7 8">
    <name type="scientific">Tetzosporium hominis</name>
    <dbReference type="NCBI Taxonomy" id="2020506"/>
    <lineage>
        <taxon>Bacteria</taxon>
        <taxon>Bacillati</taxon>
        <taxon>Bacillota</taxon>
        <taxon>Bacilli</taxon>
        <taxon>Bacillales</taxon>
        <taxon>Caryophanaceae</taxon>
        <taxon>Tetzosporium</taxon>
    </lineage>
</organism>
<evidence type="ECO:0000256" key="3">
    <source>
        <dbReference type="ARBA" id="ARBA00022692"/>
    </source>
</evidence>
<dbReference type="AlphaFoldDB" id="A0A264W1P0"/>
<dbReference type="PANTHER" id="PTHR30250:SF11">
    <property type="entry name" value="O-ANTIGEN TRANSPORTER-RELATED"/>
    <property type="match status" value="1"/>
</dbReference>
<gene>
    <name evidence="7" type="ORF">CF394_13990</name>
</gene>
<feature type="transmembrane region" description="Helical" evidence="6">
    <location>
        <begin position="149"/>
        <end position="167"/>
    </location>
</feature>
<feature type="transmembrane region" description="Helical" evidence="6">
    <location>
        <begin position="384"/>
        <end position="403"/>
    </location>
</feature>
<dbReference type="EMBL" id="NOKQ01000315">
    <property type="protein sequence ID" value="OZS76957.1"/>
    <property type="molecule type" value="Genomic_DNA"/>
</dbReference>
<keyword evidence="4 6" id="KW-1133">Transmembrane helix</keyword>
<evidence type="ECO:0000256" key="5">
    <source>
        <dbReference type="ARBA" id="ARBA00023136"/>
    </source>
</evidence>
<dbReference type="PANTHER" id="PTHR30250">
    <property type="entry name" value="PST FAMILY PREDICTED COLANIC ACID TRANSPORTER"/>
    <property type="match status" value="1"/>
</dbReference>
<evidence type="ECO:0000313" key="7">
    <source>
        <dbReference type="EMBL" id="OZS76957.1"/>
    </source>
</evidence>
<protein>
    <recommendedName>
        <fullName evidence="9">Polysaccharide biosynthesis protein C-terminal domain-containing protein</fullName>
    </recommendedName>
</protein>
<feature type="transmembrane region" description="Helical" evidence="6">
    <location>
        <begin position="252"/>
        <end position="271"/>
    </location>
</feature>
<feature type="transmembrane region" description="Helical" evidence="6">
    <location>
        <begin position="179"/>
        <end position="198"/>
    </location>
</feature>
<name>A0A264W1P0_9BACL</name>
<comment type="caution">
    <text evidence="7">The sequence shown here is derived from an EMBL/GenBank/DDBJ whole genome shotgun (WGS) entry which is preliminary data.</text>
</comment>
<evidence type="ECO:0000256" key="1">
    <source>
        <dbReference type="ARBA" id="ARBA00004651"/>
    </source>
</evidence>
<comment type="subcellular location">
    <subcellularLocation>
        <location evidence="1">Cell membrane</location>
        <topology evidence="1">Multi-pass membrane protein</topology>
    </subcellularLocation>
</comment>
<feature type="transmembrane region" description="Helical" evidence="6">
    <location>
        <begin position="12"/>
        <end position="33"/>
    </location>
</feature>
<feature type="transmembrane region" description="Helical" evidence="6">
    <location>
        <begin position="356"/>
        <end position="378"/>
    </location>
</feature>
<keyword evidence="3 6" id="KW-0812">Transmembrane</keyword>
<dbReference type="Proteomes" id="UP000217065">
    <property type="component" value="Unassembled WGS sequence"/>
</dbReference>
<feature type="transmembrane region" description="Helical" evidence="6">
    <location>
        <begin position="119"/>
        <end position="137"/>
    </location>
</feature>
<dbReference type="InterPro" id="IPR050833">
    <property type="entry name" value="Poly_Biosynth_Transport"/>
</dbReference>
<evidence type="ECO:0000256" key="6">
    <source>
        <dbReference type="SAM" id="Phobius"/>
    </source>
</evidence>
<evidence type="ECO:0000256" key="4">
    <source>
        <dbReference type="ARBA" id="ARBA00022989"/>
    </source>
</evidence>
<evidence type="ECO:0008006" key="9">
    <source>
        <dbReference type="Google" id="ProtNLM"/>
    </source>
</evidence>
<sequence length="418" mass="46618">MKVSISKRTITQFSMLMLSNYAVVIISFMVNILMTHAMNEDNFGYYKYAISIIIMSSALINGGIHFSAARLIAINDVKKEKSLLSTTVIITVAISVVYAILALIILIILNKYLINVDDVVFFAIPLVFTIILQRMYITVLKGSNRISDIVFQTVLPQVILLVIYFVLKKLDYKIEFELALIIYGTVYFIIHLITWLRLGLTISSSFKNDVSELLNENKSNGFQLYKGSLAGVFVGDLLTVIVGGMINKSIFGMYSLALSMSAPLSMIPLALATIKFKENANNGRLSKKNIVGTILISLLGFVILNIGVKTFFPIFFDPDYNEALNFMIICSITFLIHGIGDYFNQFSSSQGLGNKLKIGAYISGIAQLTCAIILVPSYGIWGLIYSKLISSSIYSFSMIYIYFHFIKLDITNKKGEES</sequence>
<accession>A0A264W1P0</accession>
<evidence type="ECO:0000256" key="2">
    <source>
        <dbReference type="ARBA" id="ARBA00022475"/>
    </source>
</evidence>
<feature type="transmembrane region" description="Helical" evidence="6">
    <location>
        <begin position="45"/>
        <end position="66"/>
    </location>
</feature>
<dbReference type="Pfam" id="PF01943">
    <property type="entry name" value="Polysacc_synt"/>
    <property type="match status" value="1"/>
</dbReference>